<accession>A0ABU7TWA9</accession>
<feature type="transmembrane region" description="Helical" evidence="1">
    <location>
        <begin position="375"/>
        <end position="399"/>
    </location>
</feature>
<keyword evidence="3" id="KW-1185">Reference proteome</keyword>
<feature type="transmembrane region" description="Helical" evidence="1">
    <location>
        <begin position="420"/>
        <end position="443"/>
    </location>
</feature>
<feature type="transmembrane region" description="Helical" evidence="1">
    <location>
        <begin position="138"/>
        <end position="155"/>
    </location>
</feature>
<evidence type="ECO:0000313" key="2">
    <source>
        <dbReference type="EMBL" id="MEE7494142.1"/>
    </source>
</evidence>
<name>A0ABU7TWA9_9HYPH</name>
<gene>
    <name evidence="2" type="ORF">MOTC310_28470</name>
</gene>
<protein>
    <recommendedName>
        <fullName evidence="4">O-antigen ligase domain-containing protein</fullName>
    </recommendedName>
</protein>
<sequence length="490" mass="51588">MSFEPIGAITVVAGLFCLLFGTDSVVVAFVVFCNLGSAAALLLGGANVQPAHLFLLFLMIATLFYRNISTLVLRSFRLPEPGFWLLCLALYGVASSYVLPRLFAGQTYIVPLGTSSHLITSDGVVPLGPVSSNFTQPIYLLGDLVCFSVIAAFGSTRDGIGTLAKALIIYAAANICFGIVDVLTAATGTQEALQFIRNAQYTFHDEETVGTMRRIIGAWPEASAFAGMTLGSCGFTGMLWLCGRKPLVTGPLALISLLFVILSTSSTGLVGAVVLVGLLYTIALLRCSTHRQDRFSAGLVIAGPLVLCVLILLALSVNGAADRVFDYVDTLVLSKGETSSGVQRSAWNAYAWRNFIDSSGLGVGLGTNRTSSLPLAVLSNVGIPGAVFYVLFLASVFGFRRGAPRTYASDIRSAARVACLCLLAGGMIAGPTVDQGLLFYIFAATACAYPERQQIRRAPVSTALIGPAAAIRPRLADPCPRPAQNASLGT</sequence>
<organism evidence="2 3">
    <name type="scientific">Methylobacterium oryzae</name>
    <dbReference type="NCBI Taxonomy" id="334852"/>
    <lineage>
        <taxon>Bacteria</taxon>
        <taxon>Pseudomonadati</taxon>
        <taxon>Pseudomonadota</taxon>
        <taxon>Alphaproteobacteria</taxon>
        <taxon>Hyphomicrobiales</taxon>
        <taxon>Methylobacteriaceae</taxon>
        <taxon>Methylobacterium</taxon>
    </lineage>
</organism>
<reference evidence="2 3" key="1">
    <citation type="journal article" date="2012" name="Genet. Mol. Biol.">
        <title>Analysis of 16S rRNA and mxaF genes revealing insights into Methylobacterium niche-specific plant association.</title>
        <authorList>
            <person name="Dourado M.N."/>
            <person name="Andreote F.D."/>
            <person name="Dini-Andreote F."/>
            <person name="Conti R."/>
            <person name="Araujo J.M."/>
            <person name="Araujo W.L."/>
        </authorList>
    </citation>
    <scope>NUCLEOTIDE SEQUENCE [LARGE SCALE GENOMIC DNA]</scope>
    <source>
        <strain evidence="2 3">TC3-10</strain>
    </source>
</reference>
<feature type="transmembrane region" description="Helical" evidence="1">
    <location>
        <begin position="295"/>
        <end position="317"/>
    </location>
</feature>
<proteinExistence type="predicted"/>
<dbReference type="Proteomes" id="UP001355206">
    <property type="component" value="Unassembled WGS sequence"/>
</dbReference>
<evidence type="ECO:0008006" key="4">
    <source>
        <dbReference type="Google" id="ProtNLM"/>
    </source>
</evidence>
<feature type="transmembrane region" description="Helical" evidence="1">
    <location>
        <begin position="167"/>
        <end position="187"/>
    </location>
</feature>
<feature type="transmembrane region" description="Helical" evidence="1">
    <location>
        <begin position="222"/>
        <end position="241"/>
    </location>
</feature>
<feature type="transmembrane region" description="Helical" evidence="1">
    <location>
        <begin position="6"/>
        <end position="32"/>
    </location>
</feature>
<evidence type="ECO:0000313" key="3">
    <source>
        <dbReference type="Proteomes" id="UP001355206"/>
    </source>
</evidence>
<keyword evidence="1" id="KW-1133">Transmembrane helix</keyword>
<keyword evidence="1" id="KW-0472">Membrane</keyword>
<evidence type="ECO:0000256" key="1">
    <source>
        <dbReference type="SAM" id="Phobius"/>
    </source>
</evidence>
<dbReference type="RefSeq" id="WP_331304208.1">
    <property type="nucleotide sequence ID" value="NZ_MLCA01000015.1"/>
</dbReference>
<feature type="transmembrane region" description="Helical" evidence="1">
    <location>
        <begin position="253"/>
        <end position="283"/>
    </location>
</feature>
<dbReference type="EMBL" id="MLCA01000015">
    <property type="protein sequence ID" value="MEE7494142.1"/>
    <property type="molecule type" value="Genomic_DNA"/>
</dbReference>
<comment type="caution">
    <text evidence="2">The sequence shown here is derived from an EMBL/GenBank/DDBJ whole genome shotgun (WGS) entry which is preliminary data.</text>
</comment>
<keyword evidence="1" id="KW-0812">Transmembrane</keyword>
<feature type="transmembrane region" description="Helical" evidence="1">
    <location>
        <begin position="82"/>
        <end position="99"/>
    </location>
</feature>